<keyword evidence="1" id="KW-0732">Signal</keyword>
<feature type="signal peptide" evidence="1">
    <location>
        <begin position="1"/>
        <end position="25"/>
    </location>
</feature>
<dbReference type="NCBIfam" id="TIGR02595">
    <property type="entry name" value="PEP_CTERM"/>
    <property type="match status" value="1"/>
</dbReference>
<dbReference type="EMBL" id="AP026866">
    <property type="protein sequence ID" value="BDS05697.1"/>
    <property type="molecule type" value="Genomic_DNA"/>
</dbReference>
<gene>
    <name evidence="3" type="ORF">NT6N_07370</name>
</gene>
<feature type="chain" id="PRO_5043725677" description="Ice-binding protein C-terminal domain-containing protein" evidence="1">
    <location>
        <begin position="26"/>
        <end position="221"/>
    </location>
</feature>
<sequence>MSKKLFLKILYGPLGLAIMASQSFGAITIIDEDFTGLSGALPNDAGNPVDNQDEWFRIGGHSSVDFGGTVDGSAIHMGFRYQNTNANFVSASVWDTSTTYAFSFDYVTSNTQLGGTLPSWIIGAGSGTDRFAANTIAGGDLNSTAGSHNVSITINQADLLSAGVTSGDNIYIRIEKPGSGGNGRSAIYEIDNVLLVDNVPEPSSTALLGLGAIGFLLRRRR</sequence>
<dbReference type="KEGG" id="osu:NT6N_07370"/>
<dbReference type="AlphaFoldDB" id="A0AAT9FIB2"/>
<dbReference type="Pfam" id="PF07589">
    <property type="entry name" value="PEP-CTERM"/>
    <property type="match status" value="1"/>
</dbReference>
<evidence type="ECO:0000313" key="3">
    <source>
        <dbReference type="EMBL" id="BDS05697.1"/>
    </source>
</evidence>
<dbReference type="InterPro" id="IPR013424">
    <property type="entry name" value="Ice-binding_C"/>
</dbReference>
<protein>
    <recommendedName>
        <fullName evidence="2">Ice-binding protein C-terminal domain-containing protein</fullName>
    </recommendedName>
</protein>
<name>A0AAT9FIB2_9BACT</name>
<evidence type="ECO:0000256" key="1">
    <source>
        <dbReference type="SAM" id="SignalP"/>
    </source>
</evidence>
<reference evidence="3" key="1">
    <citation type="submission" date="2024-07" db="EMBL/GenBank/DDBJ databases">
        <title>Complete genome sequence of Verrucomicrobiaceae bacterium NT6N.</title>
        <authorList>
            <person name="Huang C."/>
            <person name="Takami H."/>
            <person name="Hamasaki K."/>
        </authorList>
    </citation>
    <scope>NUCLEOTIDE SEQUENCE</scope>
    <source>
        <strain evidence="3">NT6N</strain>
    </source>
</reference>
<proteinExistence type="predicted"/>
<evidence type="ECO:0000259" key="2">
    <source>
        <dbReference type="Pfam" id="PF07589"/>
    </source>
</evidence>
<accession>A0AAT9FIB2</accession>
<organism evidence="3">
    <name type="scientific">Oceaniferula spumae</name>
    <dbReference type="NCBI Taxonomy" id="2979115"/>
    <lineage>
        <taxon>Bacteria</taxon>
        <taxon>Pseudomonadati</taxon>
        <taxon>Verrucomicrobiota</taxon>
        <taxon>Verrucomicrobiia</taxon>
        <taxon>Verrucomicrobiales</taxon>
        <taxon>Verrucomicrobiaceae</taxon>
        <taxon>Oceaniferula</taxon>
    </lineage>
</organism>
<feature type="domain" description="Ice-binding protein C-terminal" evidence="2">
    <location>
        <begin position="199"/>
        <end position="220"/>
    </location>
</feature>